<dbReference type="PANTHER" id="PTHR47784:SF4">
    <property type="entry name" value="ZN(II)2CYS6 TRANSCRIPTION FACTOR (EUROFUNG)"/>
    <property type="match status" value="1"/>
</dbReference>
<keyword evidence="1" id="KW-0539">Nucleus</keyword>
<dbReference type="InterPro" id="IPR001138">
    <property type="entry name" value="Zn2Cys6_DnaBD"/>
</dbReference>
<name>A0A6J3MCB1_9PEZI</name>
<evidence type="ECO:0000256" key="1">
    <source>
        <dbReference type="ARBA" id="ARBA00023242"/>
    </source>
</evidence>
<evidence type="ECO:0000313" key="4">
    <source>
        <dbReference type="Proteomes" id="UP000504637"/>
    </source>
</evidence>
<feature type="compositionally biased region" description="Low complexity" evidence="2">
    <location>
        <begin position="75"/>
        <end position="86"/>
    </location>
</feature>
<reference evidence="5" key="2">
    <citation type="submission" date="2020-04" db="EMBL/GenBank/DDBJ databases">
        <authorList>
            <consortium name="NCBI Genome Project"/>
        </authorList>
    </citation>
    <scope>NUCLEOTIDE SEQUENCE</scope>
    <source>
        <strain evidence="5">CBS 342.82</strain>
    </source>
</reference>
<dbReference type="InterPro" id="IPR036864">
    <property type="entry name" value="Zn2-C6_fun-type_DNA-bd_sf"/>
</dbReference>
<dbReference type="AlphaFoldDB" id="A0A6J3MCB1"/>
<dbReference type="CDD" id="cd00067">
    <property type="entry name" value="GAL4"/>
    <property type="match status" value="1"/>
</dbReference>
<reference evidence="5" key="1">
    <citation type="submission" date="2020-01" db="EMBL/GenBank/DDBJ databases">
        <authorList>
            <consortium name="DOE Joint Genome Institute"/>
            <person name="Haridas S."/>
            <person name="Albert R."/>
            <person name="Binder M."/>
            <person name="Bloem J."/>
            <person name="Labutti K."/>
            <person name="Salamov A."/>
            <person name="Andreopoulos B."/>
            <person name="Baker S.E."/>
            <person name="Barry K."/>
            <person name="Bills G."/>
            <person name="Bluhm B.H."/>
            <person name="Cannon C."/>
            <person name="Castanera R."/>
            <person name="Culley D.E."/>
            <person name="Daum C."/>
            <person name="Ezra D."/>
            <person name="Gonzalez J.B."/>
            <person name="Henrissat B."/>
            <person name="Kuo A."/>
            <person name="Liang C."/>
            <person name="Lipzen A."/>
            <person name="Lutzoni F."/>
            <person name="Magnuson J."/>
            <person name="Mondo S."/>
            <person name="Nolan M."/>
            <person name="Ohm R."/>
            <person name="Pangilinan J."/>
            <person name="Park H.-J."/>
            <person name="Ramirez L."/>
            <person name="Alfaro M."/>
            <person name="Sun H."/>
            <person name="Tritt A."/>
            <person name="Yoshinaga Y."/>
            <person name="Zwiers L.-H."/>
            <person name="Turgeon B.G."/>
            <person name="Goodwin S.B."/>
            <person name="Spatafora J.W."/>
            <person name="Crous P.W."/>
            <person name="Grigoriev I.V."/>
        </authorList>
    </citation>
    <scope>NUCLEOTIDE SEQUENCE</scope>
    <source>
        <strain evidence="5">CBS 342.82</strain>
    </source>
</reference>
<dbReference type="SMART" id="SM00066">
    <property type="entry name" value="GAL4"/>
    <property type="match status" value="1"/>
</dbReference>
<evidence type="ECO:0000256" key="2">
    <source>
        <dbReference type="SAM" id="MobiDB-lite"/>
    </source>
</evidence>
<feature type="domain" description="Zn(2)-C6 fungal-type" evidence="3">
    <location>
        <begin position="26"/>
        <end position="58"/>
    </location>
</feature>
<dbReference type="PROSITE" id="PS00463">
    <property type="entry name" value="ZN2_CY6_FUNGAL_1"/>
    <property type="match status" value="1"/>
</dbReference>
<dbReference type="PROSITE" id="PS50048">
    <property type="entry name" value="ZN2_CY6_FUNGAL_2"/>
    <property type="match status" value="1"/>
</dbReference>
<sequence length="421" mass="46656">MPRSDEDAGPSTAEGQRRTHTKSRNGCEPCKKRHTKCDELKPCCLQCLSRKISDQCRYVKPAKGRPRGKAAQKNSASQSPAGPSAPMIELSPPPATFHDFHICSPQHMAVHSSVEKPNSSSPPHANYIQNLADMGAIERSTSSPSTASDLWTDEFRVNEVHMQLLQDIVSPQGPRPLGKSIPIDFRSEMVQLAFKFPFLMHALLGHAALHLGAVDPSQRKSWDLQAVGFQTTSVSLFNNDRRHETNPGTDLEYNFAAYLFSTFISKHVLYHLLDAPTDDLGSILEGFAGFIRLQLGVPLLLGKGWEHSKPGVCTIRDMLQSYTDAVARLEAADMASPLLPLYDMLEKSGLDPDTHAIYQSAVRLLNLCYTADEEEISSIAVFVWPTRINARFAADLSSERKPEALVILAYYAAILHRHRNT</sequence>
<dbReference type="InterPro" id="IPR053157">
    <property type="entry name" value="Sterol_Uptake_Regulator"/>
</dbReference>
<dbReference type="PANTHER" id="PTHR47784">
    <property type="entry name" value="STEROL UPTAKE CONTROL PROTEIN 2"/>
    <property type="match status" value="1"/>
</dbReference>
<dbReference type="SUPFAM" id="SSF57701">
    <property type="entry name" value="Zn2/Cys6 DNA-binding domain"/>
    <property type="match status" value="1"/>
</dbReference>
<dbReference type="RefSeq" id="XP_033462692.1">
    <property type="nucleotide sequence ID" value="XM_033604350.1"/>
</dbReference>
<protein>
    <recommendedName>
        <fullName evidence="3">Zn(2)-C6 fungal-type domain-containing protein</fullName>
    </recommendedName>
</protein>
<dbReference type="GO" id="GO:0008270">
    <property type="term" value="F:zinc ion binding"/>
    <property type="evidence" value="ECO:0007669"/>
    <property type="project" value="InterPro"/>
</dbReference>
<dbReference type="GO" id="GO:0001228">
    <property type="term" value="F:DNA-binding transcription activator activity, RNA polymerase II-specific"/>
    <property type="evidence" value="ECO:0007669"/>
    <property type="project" value="TreeGrafter"/>
</dbReference>
<dbReference type="GeneID" id="54362150"/>
<organism evidence="5">
    <name type="scientific">Dissoconium aciculare CBS 342.82</name>
    <dbReference type="NCBI Taxonomy" id="1314786"/>
    <lineage>
        <taxon>Eukaryota</taxon>
        <taxon>Fungi</taxon>
        <taxon>Dikarya</taxon>
        <taxon>Ascomycota</taxon>
        <taxon>Pezizomycotina</taxon>
        <taxon>Dothideomycetes</taxon>
        <taxon>Dothideomycetidae</taxon>
        <taxon>Mycosphaerellales</taxon>
        <taxon>Dissoconiaceae</taxon>
        <taxon>Dissoconium</taxon>
    </lineage>
</organism>
<proteinExistence type="predicted"/>
<dbReference type="Proteomes" id="UP000504637">
    <property type="component" value="Unplaced"/>
</dbReference>
<keyword evidence="4" id="KW-1185">Reference proteome</keyword>
<dbReference type="Pfam" id="PF00172">
    <property type="entry name" value="Zn_clus"/>
    <property type="match status" value="1"/>
</dbReference>
<feature type="compositionally biased region" description="Basic residues" evidence="2">
    <location>
        <begin position="60"/>
        <end position="70"/>
    </location>
</feature>
<dbReference type="OrthoDB" id="4937900at2759"/>
<evidence type="ECO:0000259" key="3">
    <source>
        <dbReference type="PROSITE" id="PS50048"/>
    </source>
</evidence>
<feature type="region of interest" description="Disordered" evidence="2">
    <location>
        <begin position="1"/>
        <end position="33"/>
    </location>
</feature>
<accession>A0A6J3MCB1</accession>
<dbReference type="Gene3D" id="4.10.240.10">
    <property type="entry name" value="Zn(2)-C6 fungal-type DNA-binding domain"/>
    <property type="match status" value="1"/>
</dbReference>
<evidence type="ECO:0000313" key="5">
    <source>
        <dbReference type="RefSeq" id="XP_033462692.1"/>
    </source>
</evidence>
<reference evidence="5" key="3">
    <citation type="submission" date="2025-08" db="UniProtKB">
        <authorList>
            <consortium name="RefSeq"/>
        </authorList>
    </citation>
    <scope>IDENTIFICATION</scope>
    <source>
        <strain evidence="5">CBS 342.82</strain>
    </source>
</reference>
<gene>
    <name evidence="5" type="ORF">K489DRAFT_378184</name>
</gene>
<feature type="region of interest" description="Disordered" evidence="2">
    <location>
        <begin position="59"/>
        <end position="91"/>
    </location>
</feature>